<protein>
    <recommendedName>
        <fullName evidence="1">N-acetyltransferase domain-containing protein</fullName>
    </recommendedName>
</protein>
<comment type="caution">
    <text evidence="2">The sequence shown here is derived from an EMBL/GenBank/DDBJ whole genome shotgun (WGS) entry which is preliminary data.</text>
</comment>
<proteinExistence type="predicted"/>
<dbReference type="PANTHER" id="PTHR31435:SF10">
    <property type="entry name" value="BSR4717 PROTEIN"/>
    <property type="match status" value="1"/>
</dbReference>
<gene>
    <name evidence="2" type="ORF">CLV62_103226</name>
</gene>
<dbReference type="OrthoDB" id="1120671at2"/>
<dbReference type="PANTHER" id="PTHR31435">
    <property type="entry name" value="PROTEIN NATD1"/>
    <property type="match status" value="1"/>
</dbReference>
<evidence type="ECO:0000259" key="1">
    <source>
        <dbReference type="PROSITE" id="PS51729"/>
    </source>
</evidence>
<keyword evidence="3" id="KW-1185">Reference proteome</keyword>
<dbReference type="Proteomes" id="UP000247973">
    <property type="component" value="Unassembled WGS sequence"/>
</dbReference>
<dbReference type="Gene3D" id="3.40.630.30">
    <property type="match status" value="1"/>
</dbReference>
<dbReference type="AlphaFoldDB" id="A0A2V3PRY2"/>
<dbReference type="SUPFAM" id="SSF55729">
    <property type="entry name" value="Acyl-CoA N-acyltransferases (Nat)"/>
    <property type="match status" value="1"/>
</dbReference>
<dbReference type="InterPro" id="IPR045057">
    <property type="entry name" value="Gcn5-rel_NAT"/>
</dbReference>
<evidence type="ECO:0000313" key="3">
    <source>
        <dbReference type="Proteomes" id="UP000247973"/>
    </source>
</evidence>
<accession>A0A2V3PRY2</accession>
<dbReference type="RefSeq" id="WP_110309683.1">
    <property type="nucleotide sequence ID" value="NZ_QICL01000003.1"/>
</dbReference>
<evidence type="ECO:0000313" key="2">
    <source>
        <dbReference type="EMBL" id="PXV67553.1"/>
    </source>
</evidence>
<organism evidence="2 3">
    <name type="scientific">Dysgonomonas alginatilytica</name>
    <dbReference type="NCBI Taxonomy" id="1605892"/>
    <lineage>
        <taxon>Bacteria</taxon>
        <taxon>Pseudomonadati</taxon>
        <taxon>Bacteroidota</taxon>
        <taxon>Bacteroidia</taxon>
        <taxon>Bacteroidales</taxon>
        <taxon>Dysgonomonadaceae</taxon>
        <taxon>Dysgonomonas</taxon>
    </lineage>
</organism>
<dbReference type="InterPro" id="IPR031165">
    <property type="entry name" value="GNAT_YJDJ"/>
</dbReference>
<dbReference type="EMBL" id="QICL01000003">
    <property type="protein sequence ID" value="PXV67553.1"/>
    <property type="molecule type" value="Genomic_DNA"/>
</dbReference>
<reference evidence="2 3" key="1">
    <citation type="submission" date="2018-03" db="EMBL/GenBank/DDBJ databases">
        <title>Genomic Encyclopedia of Archaeal and Bacterial Type Strains, Phase II (KMG-II): from individual species to whole genera.</title>
        <authorList>
            <person name="Goeker M."/>
        </authorList>
    </citation>
    <scope>NUCLEOTIDE SEQUENCE [LARGE SCALE GENOMIC DNA]</scope>
    <source>
        <strain evidence="2 3">DSM 100214</strain>
    </source>
</reference>
<dbReference type="Pfam" id="PF14542">
    <property type="entry name" value="Acetyltransf_CG"/>
    <property type="match status" value="1"/>
</dbReference>
<name>A0A2V3PRY2_9BACT</name>
<dbReference type="InterPro" id="IPR016181">
    <property type="entry name" value="Acyl_CoA_acyltransferase"/>
</dbReference>
<feature type="domain" description="N-acetyltransferase" evidence="1">
    <location>
        <begin position="6"/>
        <end position="92"/>
    </location>
</feature>
<dbReference type="PROSITE" id="PS51729">
    <property type="entry name" value="GNAT_YJDJ"/>
    <property type="match status" value="1"/>
</dbReference>
<sequence>MDYEIKHNAGEERFEALANLQIIGVINYYKENDVLVVTHTGVESKYEGQGIAGALTKCLLTYIVKNNLKVTPLCSYTKAYIDRHPEYQNLLQEEYE</sequence>